<dbReference type="GO" id="GO:0016887">
    <property type="term" value="F:ATP hydrolysis activity"/>
    <property type="evidence" value="ECO:0007669"/>
    <property type="project" value="InterPro"/>
</dbReference>
<dbReference type="InterPro" id="IPR052156">
    <property type="entry name" value="BCAA_Transport_ATP-bd_LivF"/>
</dbReference>
<organism evidence="7 8">
    <name type="scientific">Caldinitratiruptor microaerophilus</name>
    <dbReference type="NCBI Taxonomy" id="671077"/>
    <lineage>
        <taxon>Bacteria</taxon>
        <taxon>Bacillati</taxon>
        <taxon>Bacillota</taxon>
        <taxon>Clostridia</taxon>
        <taxon>Eubacteriales</taxon>
        <taxon>Symbiobacteriaceae</taxon>
        <taxon>Caldinitratiruptor</taxon>
    </lineage>
</organism>
<dbReference type="InterPro" id="IPR003593">
    <property type="entry name" value="AAA+_ATPase"/>
</dbReference>
<reference evidence="7" key="1">
    <citation type="submission" date="2022-03" db="EMBL/GenBank/DDBJ databases">
        <title>Complete genome sequence of Caldinitratiruptor microaerophilus.</title>
        <authorList>
            <person name="Mukaiyama R."/>
            <person name="Nishiyama T."/>
            <person name="Ueda K."/>
        </authorList>
    </citation>
    <scope>NUCLEOTIDE SEQUENCE</scope>
    <source>
        <strain evidence="7">JCM 16183</strain>
    </source>
</reference>
<keyword evidence="8" id="KW-1185">Reference proteome</keyword>
<dbReference type="InterPro" id="IPR003439">
    <property type="entry name" value="ABC_transporter-like_ATP-bd"/>
</dbReference>
<keyword evidence="3" id="KW-0547">Nucleotide-binding</keyword>
<dbReference type="PANTHER" id="PTHR43820">
    <property type="entry name" value="HIGH-AFFINITY BRANCHED-CHAIN AMINO ACID TRANSPORT ATP-BINDING PROTEIN LIVF"/>
    <property type="match status" value="1"/>
</dbReference>
<dbReference type="PROSITE" id="PS50893">
    <property type="entry name" value="ABC_TRANSPORTER_2"/>
    <property type="match status" value="1"/>
</dbReference>
<name>A0AA35CPB6_9FIRM</name>
<dbReference type="Proteomes" id="UP001163687">
    <property type="component" value="Chromosome"/>
</dbReference>
<dbReference type="Gene3D" id="3.40.50.300">
    <property type="entry name" value="P-loop containing nucleotide triphosphate hydrolases"/>
    <property type="match status" value="1"/>
</dbReference>
<comment type="similarity">
    <text evidence="1">Belongs to the ABC transporter superfamily.</text>
</comment>
<dbReference type="GO" id="GO:0005524">
    <property type="term" value="F:ATP binding"/>
    <property type="evidence" value="ECO:0007669"/>
    <property type="project" value="UniProtKB-KW"/>
</dbReference>
<gene>
    <name evidence="7" type="ORF">caldi_34690</name>
</gene>
<dbReference type="AlphaFoldDB" id="A0AA35CPB6"/>
<dbReference type="GO" id="GO:0015807">
    <property type="term" value="P:L-amino acid transport"/>
    <property type="evidence" value="ECO:0007669"/>
    <property type="project" value="TreeGrafter"/>
</dbReference>
<keyword evidence="2" id="KW-0813">Transport</keyword>
<evidence type="ECO:0000313" key="8">
    <source>
        <dbReference type="Proteomes" id="UP001163687"/>
    </source>
</evidence>
<evidence type="ECO:0000256" key="3">
    <source>
        <dbReference type="ARBA" id="ARBA00022741"/>
    </source>
</evidence>
<feature type="domain" description="ABC transporter" evidence="6">
    <location>
        <begin position="2"/>
        <end position="234"/>
    </location>
</feature>
<protein>
    <submittedName>
        <fullName evidence="7">ABC transporter ATP-binding protein</fullName>
    </submittedName>
</protein>
<evidence type="ECO:0000256" key="2">
    <source>
        <dbReference type="ARBA" id="ARBA00022448"/>
    </source>
</evidence>
<dbReference type="PANTHER" id="PTHR43820:SF4">
    <property type="entry name" value="HIGH-AFFINITY BRANCHED-CHAIN AMINO ACID TRANSPORT ATP-BINDING PROTEIN LIVF"/>
    <property type="match status" value="1"/>
</dbReference>
<dbReference type="InterPro" id="IPR017871">
    <property type="entry name" value="ABC_transporter-like_CS"/>
</dbReference>
<dbReference type="SMART" id="SM00382">
    <property type="entry name" value="AAA"/>
    <property type="match status" value="1"/>
</dbReference>
<dbReference type="PROSITE" id="PS00211">
    <property type="entry name" value="ABC_TRANSPORTER_1"/>
    <property type="match status" value="1"/>
</dbReference>
<dbReference type="KEGG" id="cmic:caldi_34690"/>
<sequence length="234" mass="25738">MLEVHDLHAGYRGTLVLQGVSLEVRQGEVVALLGSNGTGKSTLVRAVSGVIRPARGTITFRGERIDGLPAHRIVGKGIAHVPEGRLVFPRLTVEQNLLLGAYTKKDPQRRRVALERVFALFPRLQERRRQLAGTLSGGEQQMLAIARGLMSEPQLLMLDEPSLGVMPKLVTEILEMVRRIAREGTTVLLVEQNVREALEIADRAYVLQTGRIVLEGTGAELLDSELVRKAYLGL</sequence>
<evidence type="ECO:0000313" key="7">
    <source>
        <dbReference type="EMBL" id="BDG62379.1"/>
    </source>
</evidence>
<dbReference type="Pfam" id="PF00005">
    <property type="entry name" value="ABC_tran"/>
    <property type="match status" value="1"/>
</dbReference>
<dbReference type="SUPFAM" id="SSF52540">
    <property type="entry name" value="P-loop containing nucleoside triphosphate hydrolases"/>
    <property type="match status" value="1"/>
</dbReference>
<dbReference type="CDD" id="cd03224">
    <property type="entry name" value="ABC_TM1139_LivF_branched"/>
    <property type="match status" value="1"/>
</dbReference>
<evidence type="ECO:0000259" key="6">
    <source>
        <dbReference type="PROSITE" id="PS50893"/>
    </source>
</evidence>
<dbReference type="EMBL" id="AP025628">
    <property type="protein sequence ID" value="BDG62379.1"/>
    <property type="molecule type" value="Genomic_DNA"/>
</dbReference>
<keyword evidence="4 7" id="KW-0067">ATP-binding</keyword>
<evidence type="ECO:0000256" key="4">
    <source>
        <dbReference type="ARBA" id="ARBA00022840"/>
    </source>
</evidence>
<dbReference type="GO" id="GO:0015658">
    <property type="term" value="F:branched-chain amino acid transmembrane transporter activity"/>
    <property type="evidence" value="ECO:0007669"/>
    <property type="project" value="TreeGrafter"/>
</dbReference>
<proteinExistence type="inferred from homology"/>
<evidence type="ECO:0000256" key="1">
    <source>
        <dbReference type="ARBA" id="ARBA00005417"/>
    </source>
</evidence>
<keyword evidence="5" id="KW-0029">Amino-acid transport</keyword>
<evidence type="ECO:0000256" key="5">
    <source>
        <dbReference type="ARBA" id="ARBA00022970"/>
    </source>
</evidence>
<accession>A0AA35CPB6</accession>
<dbReference type="InterPro" id="IPR027417">
    <property type="entry name" value="P-loop_NTPase"/>
</dbReference>